<dbReference type="AlphaFoldDB" id="A0A9E8ZER0"/>
<organism evidence="2 3">
    <name type="scientific">Thermocoleostomius sinensis A174</name>
    <dbReference type="NCBI Taxonomy" id="2016057"/>
    <lineage>
        <taxon>Bacteria</taxon>
        <taxon>Bacillati</taxon>
        <taxon>Cyanobacteriota</taxon>
        <taxon>Cyanophyceae</taxon>
        <taxon>Oculatellales</taxon>
        <taxon>Oculatellaceae</taxon>
        <taxon>Thermocoleostomius</taxon>
    </lineage>
</organism>
<evidence type="ECO:0000313" key="2">
    <source>
        <dbReference type="EMBL" id="WAL60008.1"/>
    </source>
</evidence>
<dbReference type="KEGG" id="tsin:OXH18_23010"/>
<feature type="transmembrane region" description="Helical" evidence="1">
    <location>
        <begin position="103"/>
        <end position="123"/>
    </location>
</feature>
<evidence type="ECO:0000256" key="1">
    <source>
        <dbReference type="SAM" id="Phobius"/>
    </source>
</evidence>
<protein>
    <submittedName>
        <fullName evidence="2">Uncharacterized protein</fullName>
    </submittedName>
</protein>
<gene>
    <name evidence="2" type="ORF">OXH18_23010</name>
</gene>
<keyword evidence="1" id="KW-1133">Transmembrane helix</keyword>
<evidence type="ECO:0000313" key="3">
    <source>
        <dbReference type="Proteomes" id="UP001163152"/>
    </source>
</evidence>
<reference evidence="2" key="1">
    <citation type="submission" date="2022-12" db="EMBL/GenBank/DDBJ databases">
        <title>Polyphasic identification of a Novel Hot-Spring Cyanobacterium Ocullathermofonsia sinensis gen nov. sp. nov. and Genomic Insights on its Adaptations to the Thermal Habitat.</title>
        <authorList>
            <person name="Daroch M."/>
            <person name="Tang J."/>
            <person name="Jiang Y."/>
        </authorList>
    </citation>
    <scope>NUCLEOTIDE SEQUENCE</scope>
    <source>
        <strain evidence="2">PKUAC-SCTA174</strain>
    </source>
</reference>
<name>A0A9E8ZER0_9CYAN</name>
<sequence>MTTLLTDLLSLRSNLDATWLSGLTLWSLALYLGFFPASDWVIEQLTQWLKVAERSLHTSTAEFERTRNARESQTAFLASLLSIVPFLIVGAGCNWLIDVGLGRSWTISMGIIACIGCGVYELGRRDGQSADE</sequence>
<feature type="transmembrane region" description="Helical" evidence="1">
    <location>
        <begin position="75"/>
        <end position="97"/>
    </location>
</feature>
<proteinExistence type="predicted"/>
<dbReference type="Proteomes" id="UP001163152">
    <property type="component" value="Chromosome"/>
</dbReference>
<accession>A0A9E8ZER0</accession>
<keyword evidence="1" id="KW-0472">Membrane</keyword>
<feature type="transmembrane region" description="Helical" evidence="1">
    <location>
        <begin position="20"/>
        <end position="42"/>
    </location>
</feature>
<keyword evidence="1" id="KW-0812">Transmembrane</keyword>
<keyword evidence="3" id="KW-1185">Reference proteome</keyword>
<dbReference type="EMBL" id="CP113797">
    <property type="protein sequence ID" value="WAL60008.1"/>
    <property type="molecule type" value="Genomic_DNA"/>
</dbReference>